<dbReference type="Gene3D" id="2.40.30.10">
    <property type="entry name" value="Translation factors"/>
    <property type="match status" value="1"/>
</dbReference>
<reference evidence="11 12" key="1">
    <citation type="submission" date="2016-03" db="EMBL/GenBank/DDBJ databases">
        <title>Complete genome sequence of a soil Actinobacterium, Nocardioides dokdonensis FR1436.</title>
        <authorList>
            <person name="Kwon S.-K."/>
            <person name="Kim K."/>
            <person name="Kim J.F."/>
        </authorList>
    </citation>
    <scope>NUCLEOTIDE SEQUENCE [LARGE SCALE GENOMIC DNA]</scope>
    <source>
        <strain evidence="11 12">FR1436</strain>
    </source>
</reference>
<keyword evidence="3" id="KW-0001">2Fe-2S</keyword>
<dbReference type="InterPro" id="IPR017927">
    <property type="entry name" value="FAD-bd_FR_type"/>
</dbReference>
<dbReference type="SUPFAM" id="SSF63380">
    <property type="entry name" value="Riboflavin synthase domain-like"/>
    <property type="match status" value="1"/>
</dbReference>
<keyword evidence="2" id="KW-0285">Flavoprotein</keyword>
<dbReference type="EC" id="1.-.-.-" evidence="11"/>
<dbReference type="GO" id="GO:0046872">
    <property type="term" value="F:metal ion binding"/>
    <property type="evidence" value="ECO:0007669"/>
    <property type="project" value="UniProtKB-KW"/>
</dbReference>
<dbReference type="Pfam" id="PF00111">
    <property type="entry name" value="Fer2"/>
    <property type="match status" value="1"/>
</dbReference>
<dbReference type="RefSeq" id="WP_068110967.1">
    <property type="nucleotide sequence ID" value="NZ_CP015079.1"/>
</dbReference>
<dbReference type="PROSITE" id="PS51085">
    <property type="entry name" value="2FE2S_FER_2"/>
    <property type="match status" value="1"/>
</dbReference>
<dbReference type="KEGG" id="ndk:I601_2864"/>
<dbReference type="GO" id="GO:0051537">
    <property type="term" value="F:2 iron, 2 sulfur cluster binding"/>
    <property type="evidence" value="ECO:0007669"/>
    <property type="project" value="UniProtKB-KW"/>
</dbReference>
<evidence type="ECO:0000256" key="6">
    <source>
        <dbReference type="ARBA" id="ARBA00023002"/>
    </source>
</evidence>
<dbReference type="EMBL" id="CP015079">
    <property type="protein sequence ID" value="ANH39280.1"/>
    <property type="molecule type" value="Genomic_DNA"/>
</dbReference>
<evidence type="ECO:0000256" key="4">
    <source>
        <dbReference type="ARBA" id="ARBA00022723"/>
    </source>
</evidence>
<comment type="cofactor">
    <cofactor evidence="1">
        <name>FAD</name>
        <dbReference type="ChEBI" id="CHEBI:57692"/>
    </cofactor>
</comment>
<evidence type="ECO:0000313" key="12">
    <source>
        <dbReference type="Proteomes" id="UP000077868"/>
    </source>
</evidence>
<keyword evidence="12" id="KW-1185">Reference proteome</keyword>
<evidence type="ECO:0000256" key="3">
    <source>
        <dbReference type="ARBA" id="ARBA00022714"/>
    </source>
</evidence>
<keyword evidence="7" id="KW-0408">Iron</keyword>
<evidence type="ECO:0000259" key="9">
    <source>
        <dbReference type="PROSITE" id="PS51085"/>
    </source>
</evidence>
<keyword evidence="5" id="KW-0274">FAD</keyword>
<dbReference type="GO" id="GO:0050660">
    <property type="term" value="F:flavin adenine dinucleotide binding"/>
    <property type="evidence" value="ECO:0007669"/>
    <property type="project" value="TreeGrafter"/>
</dbReference>
<gene>
    <name evidence="11" type="primary">paaE_2</name>
    <name evidence="11" type="ORF">I601_2864</name>
</gene>
<feature type="domain" description="2Fe-2S ferredoxin-type" evidence="9">
    <location>
        <begin position="565"/>
        <end position="653"/>
    </location>
</feature>
<feature type="domain" description="FAD-binding FR-type" evidence="10">
    <location>
        <begin position="311"/>
        <end position="415"/>
    </location>
</feature>
<dbReference type="STRING" id="1300347.I601_2864"/>
<keyword evidence="6 11" id="KW-0560">Oxidoreductase</keyword>
<dbReference type="Gene3D" id="3.40.50.80">
    <property type="entry name" value="Nucleotide-binding domain of ferredoxin-NADP reductase (FNR) module"/>
    <property type="match status" value="1"/>
</dbReference>
<dbReference type="PATRIC" id="fig|1300347.3.peg.2862"/>
<dbReference type="SUPFAM" id="SSF52343">
    <property type="entry name" value="Ferredoxin reductase-like, C-terminal NADP-linked domain"/>
    <property type="match status" value="1"/>
</dbReference>
<dbReference type="Pfam" id="PF10118">
    <property type="entry name" value="Metal_hydrol"/>
    <property type="match status" value="1"/>
</dbReference>
<dbReference type="PROSITE" id="PS00197">
    <property type="entry name" value="2FE2S_FER_1"/>
    <property type="match status" value="1"/>
</dbReference>
<keyword evidence="8" id="KW-0411">Iron-sulfur</keyword>
<dbReference type="InterPro" id="IPR016516">
    <property type="entry name" value="UCP07580"/>
</dbReference>
<dbReference type="InterPro" id="IPR006058">
    <property type="entry name" value="2Fe2S_fd_BS"/>
</dbReference>
<dbReference type="Pfam" id="PF00175">
    <property type="entry name" value="NAD_binding_1"/>
    <property type="match status" value="1"/>
</dbReference>
<evidence type="ECO:0000259" key="10">
    <source>
        <dbReference type="PROSITE" id="PS51384"/>
    </source>
</evidence>
<dbReference type="InterPro" id="IPR017938">
    <property type="entry name" value="Riboflavin_synthase-like_b-brl"/>
</dbReference>
<keyword evidence="4" id="KW-0479">Metal-binding</keyword>
<dbReference type="CDD" id="cd06214">
    <property type="entry name" value="PA_degradation_oxidoreductase_like"/>
    <property type="match status" value="1"/>
</dbReference>
<evidence type="ECO:0000256" key="8">
    <source>
        <dbReference type="ARBA" id="ARBA00023014"/>
    </source>
</evidence>
<dbReference type="Gene3D" id="3.10.20.30">
    <property type="match status" value="1"/>
</dbReference>
<dbReference type="InterPro" id="IPR012675">
    <property type="entry name" value="Beta-grasp_dom_sf"/>
</dbReference>
<dbReference type="AlphaFoldDB" id="A0A1A9GNN7"/>
<dbReference type="InterPro" id="IPR001433">
    <property type="entry name" value="OxRdtase_FAD/NAD-bd"/>
</dbReference>
<dbReference type="PANTHER" id="PTHR47354:SF8">
    <property type="entry name" value="1,2-PHENYLACETYL-COA EPOXIDASE, SUBUNIT E"/>
    <property type="match status" value="1"/>
</dbReference>
<evidence type="ECO:0000256" key="5">
    <source>
        <dbReference type="ARBA" id="ARBA00022827"/>
    </source>
</evidence>
<name>A0A1A9GNN7_9ACTN</name>
<dbReference type="InterPro" id="IPR039261">
    <property type="entry name" value="FNR_nucleotide-bd"/>
</dbReference>
<dbReference type="PROSITE" id="PS51384">
    <property type="entry name" value="FAD_FR"/>
    <property type="match status" value="1"/>
</dbReference>
<proteinExistence type="predicted"/>
<dbReference type="PANTHER" id="PTHR47354">
    <property type="entry name" value="NADH OXIDOREDUCTASE HCR"/>
    <property type="match status" value="1"/>
</dbReference>
<dbReference type="InterPro" id="IPR001041">
    <property type="entry name" value="2Fe-2S_ferredoxin-type"/>
</dbReference>
<dbReference type="CDD" id="cd00207">
    <property type="entry name" value="fer2"/>
    <property type="match status" value="1"/>
</dbReference>
<evidence type="ECO:0000256" key="7">
    <source>
        <dbReference type="ARBA" id="ARBA00023004"/>
    </source>
</evidence>
<dbReference type="OrthoDB" id="9796486at2"/>
<protein>
    <submittedName>
        <fullName evidence="11">1,2-phenylacetyl-CoA epoxidase, subunit E</fullName>
        <ecNumber evidence="11">1.-.-.-</ecNumber>
    </submittedName>
</protein>
<dbReference type="SUPFAM" id="SSF54292">
    <property type="entry name" value="2Fe-2S ferredoxin-like"/>
    <property type="match status" value="1"/>
</dbReference>
<evidence type="ECO:0000313" key="11">
    <source>
        <dbReference type="EMBL" id="ANH39280.1"/>
    </source>
</evidence>
<organism evidence="11 12">
    <name type="scientific">Nocardioides dokdonensis FR1436</name>
    <dbReference type="NCBI Taxonomy" id="1300347"/>
    <lineage>
        <taxon>Bacteria</taxon>
        <taxon>Bacillati</taxon>
        <taxon>Actinomycetota</taxon>
        <taxon>Actinomycetes</taxon>
        <taxon>Propionibacteriales</taxon>
        <taxon>Nocardioidaceae</taxon>
        <taxon>Nocardioides</taxon>
    </lineage>
</organism>
<sequence length="653" mass="71223">MTDLVVRKIAFDFDGVVPFNWNPSNPAFSLQANAISILAIAFEKFVVAAVREAMPQIDDPAALEEAKAFVHQEAQHSKAHRDHVDALIRAYPGLQGTLEGAIAYYQRLARRKSLAWRLAFLADMEATFTPFFKMLLDHERTLFRLGDERVASLFLWHFCEEVEHRSSGLIVYEAVVKSRWYRTFVVPSAAWHSLAVMELILTGFNEHVPLADRVLDARVLSTKHSLRAALSNLAPWREKVEIPSPFPDLPKHEARAMVRGLLDSQSPFHDPGDQPLPDFADVWFAHFEAGGDVAHFYSSLDSHQVEGPRAHSFHDLRIEAIEPMTPDSVELTFEVPGHLKETFVYEPGQHVSVRAVVDGEDVRRTYSICTSRSAGQITVGIKRTPGGQFSSFAVDRLSVGDVIGVAPPTGRFSVPLDPALERHHVGIGGGSGVGPLISLLATTMEEEPLSRFTLIHANRDSASRMFTRRLDALLAQHPERLRVIDVLEDTHGYVDLALLRTWVDDGTLPPADAWFVCGPDAMAASVNGALAALGVDPAAVHSESYTPGAARGGEVSPSAAAHADANLTFVLGGREHSVAVAGRTVLDAALATGQDVPWSCRSGLCGTCQARLCSGTVEMAHNDVLGDAELAAGLVLTCQSRPTSDDVRVDYDH</sequence>
<dbReference type="InterPro" id="IPR050415">
    <property type="entry name" value="MRET"/>
</dbReference>
<dbReference type="InterPro" id="IPR036010">
    <property type="entry name" value="2Fe-2S_ferredoxin-like_sf"/>
</dbReference>
<dbReference type="InterPro" id="IPR008333">
    <property type="entry name" value="Cbr1-like_FAD-bd_dom"/>
</dbReference>
<evidence type="ECO:0000256" key="1">
    <source>
        <dbReference type="ARBA" id="ARBA00001974"/>
    </source>
</evidence>
<dbReference type="GO" id="GO:0016491">
    <property type="term" value="F:oxidoreductase activity"/>
    <property type="evidence" value="ECO:0007669"/>
    <property type="project" value="UniProtKB-KW"/>
</dbReference>
<dbReference type="Pfam" id="PF00970">
    <property type="entry name" value="FAD_binding_6"/>
    <property type="match status" value="1"/>
</dbReference>
<dbReference type="Proteomes" id="UP000077868">
    <property type="component" value="Chromosome"/>
</dbReference>
<evidence type="ECO:0000256" key="2">
    <source>
        <dbReference type="ARBA" id="ARBA00022630"/>
    </source>
</evidence>
<accession>A0A1A9GNN7</accession>